<proteinExistence type="predicted"/>
<name>A0AAN8U1G5_SOLBU</name>
<comment type="caution">
    <text evidence="2">The sequence shown here is derived from an EMBL/GenBank/DDBJ whole genome shotgun (WGS) entry which is preliminary data.</text>
</comment>
<accession>A0AAN8U1G5</accession>
<keyword evidence="1" id="KW-0732">Signal</keyword>
<dbReference type="EMBL" id="JBANQN010000003">
    <property type="protein sequence ID" value="KAK6794421.1"/>
    <property type="molecule type" value="Genomic_DNA"/>
</dbReference>
<evidence type="ECO:0000313" key="2">
    <source>
        <dbReference type="EMBL" id="KAK6794421.1"/>
    </source>
</evidence>
<keyword evidence="3" id="KW-1185">Reference proteome</keyword>
<dbReference type="AlphaFoldDB" id="A0AAN8U1G5"/>
<gene>
    <name evidence="2" type="ORF">RDI58_007874</name>
</gene>
<evidence type="ECO:0000313" key="3">
    <source>
        <dbReference type="Proteomes" id="UP001371456"/>
    </source>
</evidence>
<protein>
    <submittedName>
        <fullName evidence="2">Uncharacterized protein</fullName>
    </submittedName>
</protein>
<organism evidence="2 3">
    <name type="scientific">Solanum bulbocastanum</name>
    <name type="common">Wild potato</name>
    <dbReference type="NCBI Taxonomy" id="147425"/>
    <lineage>
        <taxon>Eukaryota</taxon>
        <taxon>Viridiplantae</taxon>
        <taxon>Streptophyta</taxon>
        <taxon>Embryophyta</taxon>
        <taxon>Tracheophyta</taxon>
        <taxon>Spermatophyta</taxon>
        <taxon>Magnoliopsida</taxon>
        <taxon>eudicotyledons</taxon>
        <taxon>Gunneridae</taxon>
        <taxon>Pentapetalae</taxon>
        <taxon>asterids</taxon>
        <taxon>lamiids</taxon>
        <taxon>Solanales</taxon>
        <taxon>Solanaceae</taxon>
        <taxon>Solanoideae</taxon>
        <taxon>Solaneae</taxon>
        <taxon>Solanum</taxon>
    </lineage>
</organism>
<feature type="chain" id="PRO_5043012215" evidence="1">
    <location>
        <begin position="25"/>
        <end position="58"/>
    </location>
</feature>
<evidence type="ECO:0000256" key="1">
    <source>
        <dbReference type="SAM" id="SignalP"/>
    </source>
</evidence>
<dbReference type="Proteomes" id="UP001371456">
    <property type="component" value="Unassembled WGS sequence"/>
</dbReference>
<reference evidence="2 3" key="1">
    <citation type="submission" date="2024-02" db="EMBL/GenBank/DDBJ databases">
        <title>de novo genome assembly of Solanum bulbocastanum strain 11H21.</title>
        <authorList>
            <person name="Hosaka A.J."/>
        </authorList>
    </citation>
    <scope>NUCLEOTIDE SEQUENCE [LARGE SCALE GENOMIC DNA]</scope>
    <source>
        <tissue evidence="2">Young leaves</tissue>
    </source>
</reference>
<sequence length="58" mass="6383">MCVERETGELLFLFVLMIDRGIMGLVPDPSSSVDVVGSLRRKDSIIFHTTEDLSASQA</sequence>
<feature type="signal peptide" evidence="1">
    <location>
        <begin position="1"/>
        <end position="24"/>
    </location>
</feature>